<comment type="caution">
    <text evidence="7">The sequence shown here is derived from an EMBL/GenBank/DDBJ whole genome shotgun (WGS) entry which is preliminary data.</text>
</comment>
<dbReference type="PROSITE" id="PS51375">
    <property type="entry name" value="PPR"/>
    <property type="match status" value="2"/>
</dbReference>
<accession>A0A086STS7</accession>
<feature type="region of interest" description="Disordered" evidence="6">
    <location>
        <begin position="48"/>
        <end position="123"/>
    </location>
</feature>
<evidence type="ECO:0000256" key="1">
    <source>
        <dbReference type="ARBA" id="ARBA00006192"/>
    </source>
</evidence>
<evidence type="ECO:0000256" key="2">
    <source>
        <dbReference type="ARBA" id="ARBA00022737"/>
    </source>
</evidence>
<organism evidence="7 8">
    <name type="scientific">Hapsidospora chrysogenum (strain ATCC 11550 / CBS 779.69 / DSM 880 / IAM 14645 / JCM 23072 / IMI 49137)</name>
    <name type="common">Acremonium chrysogenum</name>
    <dbReference type="NCBI Taxonomy" id="857340"/>
    <lineage>
        <taxon>Eukaryota</taxon>
        <taxon>Fungi</taxon>
        <taxon>Dikarya</taxon>
        <taxon>Ascomycota</taxon>
        <taxon>Pezizomycotina</taxon>
        <taxon>Sordariomycetes</taxon>
        <taxon>Hypocreomycetidae</taxon>
        <taxon>Hypocreales</taxon>
        <taxon>Bionectriaceae</taxon>
        <taxon>Hapsidospora</taxon>
    </lineage>
</organism>
<evidence type="ECO:0000256" key="4">
    <source>
        <dbReference type="ARBA" id="ARBA00044511"/>
    </source>
</evidence>
<dbReference type="InterPro" id="IPR002885">
    <property type="entry name" value="PPR_rpt"/>
</dbReference>
<evidence type="ECO:0000313" key="8">
    <source>
        <dbReference type="Proteomes" id="UP000029964"/>
    </source>
</evidence>
<keyword evidence="2" id="KW-0677">Repeat</keyword>
<dbReference type="AlphaFoldDB" id="A0A086STS7"/>
<comment type="similarity">
    <text evidence="1">Belongs to the CCM1 family.</text>
</comment>
<dbReference type="HOGENOM" id="CLU_014278_0_0_1"/>
<sequence>MKAAYICSACLRALRTTKAPPTARRLEQTGIRQLSTHRPRGFTFSAEARLSQDRPAVTHRHNPPDDRTAVPGEHDSWGPRPTRAVEGGPIQEAPSDAEPGTLRWTEPRELDRRRLRQSEAAAQHRTWKRVRVLPPSATFPRSSTSRFWNRHVKALQFGPKPTNLSDSPWFSNASQLFDNKSKEQIVDTWKGLSVKERENIWPEVMIAALYQRPDTAYMVCAATLDPPPPGHAIADVLLLAAKHYQVPERRTRARTNELYDFVLQLLTKLPPGYIPFEQSTFGILVDMLTRDQAASLHGALEESQVMLHPDTSLQFTYKLVDGPTHSQHREKAFRIMEGLANDGVDLNGPRCASVITALLHCEAPNEFSPKDGDDFSPTHALEALMEKGFIPNIITFTAYLDSLVQRGEAEEAVRLARFYSDSGVALDAKAFVTVFRGAKQSMDPTLLRDVLQLARKTNNPSVEILNNALHVIFCAAEDDVRKDDLRPSEALRPFIPMLRIYAKMFNLQPLQSLIPDALPFMLMGQSNPEQEWKFEQTIVPVVDEFASSLGGRFVDPDSTTLATMFRAYIRSLSRPYDLMSLYSYFKSQLENQKMEGNYATQLVREHGSLIHDTFMVAMLPQPGFTRPALEVFGDMLRTRISASTTTEGDKSAGAEPSGNVHPQPTIHTFGILLHGLLRMEQTELAEQIKRIMEEAGVEPNLAIWNILLRGYAKMQNVPQTVSTLRKLEASGFRPDKHTFKAFGLLRNQKAALEMMEEVIDINQRELDGQLSERDAWR</sequence>
<feature type="repeat" description="PPR" evidence="5">
    <location>
        <begin position="700"/>
        <end position="734"/>
    </location>
</feature>
<protein>
    <submittedName>
        <fullName evidence="7">Pentatricopeptide repeat-containing protein-like protein</fullName>
    </submittedName>
</protein>
<reference evidence="8" key="1">
    <citation type="journal article" date="2014" name="Genome Announc.">
        <title>Genome sequence and annotation of Acremonium chrysogenum, producer of the beta-lactam antibiotic cephalosporin C.</title>
        <authorList>
            <person name="Terfehr D."/>
            <person name="Dahlmann T.A."/>
            <person name="Specht T."/>
            <person name="Zadra I."/>
            <person name="Kuernsteiner H."/>
            <person name="Kueck U."/>
        </authorList>
    </citation>
    <scope>NUCLEOTIDE SEQUENCE [LARGE SCALE GENOMIC DNA]</scope>
    <source>
        <strain evidence="8">ATCC 11550 / CBS 779.69 / DSM 880 / IAM 14645 / JCM 23072 / IMI 49137</strain>
    </source>
</reference>
<gene>
    <name evidence="7" type="ORF">ACRE_087980</name>
</gene>
<comment type="subunit">
    <text evidence="4">Binds to mitochondrial small subunit 15S rRNA.</text>
</comment>
<comment type="function">
    <text evidence="3">Regulates mitochondrial small subunit maturation by controlling 15S rRNA 5'-end processing. Localizes to the 5' precursor of the 15S rRNA in a position that is subsequently occupied by mS47 in the mature yeast mtSSU. Uses structure and sequence-specific RNA recognition, binding to a single-stranded region of the precursor and specifically recognizing bases -6 to -1. The exchange of Ccm1 for mS47 is coupled to the irreversible removal of precursor rRNA that is accompanied by conformational changes of the mitoribosomal proteins uS5m and mS26. These conformational changes signal completion of 5'-end rRNA processing through protection of the mature 5'-end of the 15S rRNA and stabilization of mS47. The removal of the 5' precursor together with the dissociation of Ccm1 may be catalyzed by the 5'-3' exoribonuclease Pet127. Involved in the specific removal of group I introns in mitochondrial encoded transcripts.</text>
</comment>
<dbReference type="STRING" id="857340.A0A086STS7"/>
<dbReference type="Gene3D" id="1.25.40.10">
    <property type="entry name" value="Tetratricopeptide repeat domain"/>
    <property type="match status" value="2"/>
</dbReference>
<proteinExistence type="inferred from homology"/>
<feature type="compositionally biased region" description="Basic and acidic residues" evidence="6">
    <location>
        <begin position="62"/>
        <end position="77"/>
    </location>
</feature>
<name>A0A086STS7_HAPC1</name>
<keyword evidence="8" id="KW-1185">Reference proteome</keyword>
<dbReference type="PANTHER" id="PTHR47447:SF21">
    <property type="entry name" value="PENTACOTRIPEPTIDE-REPEAT REGION OF PRORP DOMAIN-CONTAINING PROTEIN"/>
    <property type="match status" value="1"/>
</dbReference>
<dbReference type="Proteomes" id="UP000029964">
    <property type="component" value="Unassembled WGS sequence"/>
</dbReference>
<dbReference type="OrthoDB" id="185373at2759"/>
<dbReference type="PANTHER" id="PTHR47447">
    <property type="entry name" value="OS03G0856100 PROTEIN"/>
    <property type="match status" value="1"/>
</dbReference>
<dbReference type="EMBL" id="JPKY01000194">
    <property type="protein sequence ID" value="KFH40509.1"/>
    <property type="molecule type" value="Genomic_DNA"/>
</dbReference>
<evidence type="ECO:0000256" key="5">
    <source>
        <dbReference type="PROSITE-ProRule" id="PRU00708"/>
    </source>
</evidence>
<dbReference type="NCBIfam" id="TIGR00756">
    <property type="entry name" value="PPR"/>
    <property type="match status" value="1"/>
</dbReference>
<evidence type="ECO:0000256" key="3">
    <source>
        <dbReference type="ARBA" id="ARBA00044493"/>
    </source>
</evidence>
<dbReference type="InterPro" id="IPR011990">
    <property type="entry name" value="TPR-like_helical_dom_sf"/>
</dbReference>
<feature type="repeat" description="PPR" evidence="5">
    <location>
        <begin position="665"/>
        <end position="699"/>
    </location>
</feature>
<evidence type="ECO:0000256" key="6">
    <source>
        <dbReference type="SAM" id="MobiDB-lite"/>
    </source>
</evidence>
<dbReference type="Pfam" id="PF13812">
    <property type="entry name" value="PPR_3"/>
    <property type="match status" value="1"/>
</dbReference>
<evidence type="ECO:0000313" key="7">
    <source>
        <dbReference type="EMBL" id="KFH40509.1"/>
    </source>
</evidence>